<gene>
    <name evidence="3" type="ORF">IRJ18_03950</name>
</gene>
<name>A0ABR9XE48_9SPHI</name>
<dbReference type="PANTHER" id="PTHR12670:SF1">
    <property type="entry name" value="NEUTRAL CERAMIDASE"/>
    <property type="match status" value="1"/>
</dbReference>
<reference evidence="3 4" key="1">
    <citation type="submission" date="2020-10" db="EMBL/GenBank/DDBJ databases">
        <title>Mucilaginibacter mali sp. nov., isolated from rhizosphere soil of apple orchard.</title>
        <authorList>
            <person name="Lee J.-S."/>
            <person name="Kim H.S."/>
            <person name="Kim J.-S."/>
        </authorList>
    </citation>
    <scope>NUCLEOTIDE SEQUENCE [LARGE SCALE GENOMIC DNA]</scope>
    <source>
        <strain evidence="3 4">KCTC 23157</strain>
    </source>
</reference>
<keyword evidence="1" id="KW-0378">Hydrolase</keyword>
<sequence>MQSILYAAGFKIGLAKTNITPDVPVWMTGFAARTTPATGILHPLWAKAMVIEDASGHRMIIVSTDLLGLPHQVSEKVANTLYEKIGIQRKEIMFNSSHTHSGPMVWPGLSMIADYSVEDQRKVSLYQRTLTDKLVEVVLEAIKNVGPMQLSVGHGQANFAFNRRVITKTGVASGVNKEGVTDHDVPVIKVTAPDGTVKGILFGYACHNTTIQGDNTLLNGDYAGFAQINLEKRYPDAIAMFILGCAGDQNPAPRGTIALAQQHGDSLAKAVATVVNGKMRPIAPYIQSSWLTTQLEFQPRSVDDYEKDIETGSVYVQRRAKLVLEAYNRGWDTKHYTYPIQAINFGNSFYMIALAGETVVDYSLKIKEQFKGKDLFVAGYSNEVMCYIPSERILKEGGYEANDNLIYYGMMGPFKTGIERKIMNGTIQALKAVGVSPAAYKIKQSNNFR</sequence>
<dbReference type="InterPro" id="IPR006823">
    <property type="entry name" value="Ceramidase_alk"/>
</dbReference>
<dbReference type="InterPro" id="IPR031329">
    <property type="entry name" value="NEUT/ALK_ceramidase_N"/>
</dbReference>
<dbReference type="RefSeq" id="WP_194104906.1">
    <property type="nucleotide sequence ID" value="NZ_JADFFM010000001.1"/>
</dbReference>
<keyword evidence="1" id="KW-0443">Lipid metabolism</keyword>
<protein>
    <recommendedName>
        <fullName evidence="1">Neutral ceramidase</fullName>
        <ecNumber evidence="1">3.5.1.23</ecNumber>
    </recommendedName>
</protein>
<feature type="domain" description="Neutral/alkaline non-lysosomal ceramidase N-terminal" evidence="2">
    <location>
        <begin position="10"/>
        <end position="251"/>
    </location>
</feature>
<evidence type="ECO:0000313" key="3">
    <source>
        <dbReference type="EMBL" id="MBE9665501.1"/>
    </source>
</evidence>
<keyword evidence="1" id="KW-0746">Sphingolipid metabolism</keyword>
<dbReference type="Proteomes" id="UP000632774">
    <property type="component" value="Unassembled WGS sequence"/>
</dbReference>
<dbReference type="PANTHER" id="PTHR12670">
    <property type="entry name" value="CERAMIDASE"/>
    <property type="match status" value="1"/>
</dbReference>
<organism evidence="3 4">
    <name type="scientific">Mucilaginibacter boryungensis</name>
    <dbReference type="NCBI Taxonomy" id="768480"/>
    <lineage>
        <taxon>Bacteria</taxon>
        <taxon>Pseudomonadati</taxon>
        <taxon>Bacteroidota</taxon>
        <taxon>Sphingobacteriia</taxon>
        <taxon>Sphingobacteriales</taxon>
        <taxon>Sphingobacteriaceae</taxon>
        <taxon>Mucilaginibacter</taxon>
    </lineage>
</organism>
<evidence type="ECO:0000313" key="4">
    <source>
        <dbReference type="Proteomes" id="UP000632774"/>
    </source>
</evidence>
<keyword evidence="4" id="KW-1185">Reference proteome</keyword>
<dbReference type="Pfam" id="PF04734">
    <property type="entry name" value="Ceramidase_alk"/>
    <property type="match status" value="1"/>
</dbReference>
<proteinExistence type="inferred from homology"/>
<comment type="caution">
    <text evidence="3">The sequence shown here is derived from an EMBL/GenBank/DDBJ whole genome shotgun (WGS) entry which is preliminary data.</text>
</comment>
<dbReference type="EC" id="3.5.1.23" evidence="1"/>
<comment type="similarity">
    <text evidence="1">Belongs to the neutral ceramidase family.</text>
</comment>
<evidence type="ECO:0000256" key="1">
    <source>
        <dbReference type="RuleBase" id="RU366019"/>
    </source>
</evidence>
<dbReference type="EMBL" id="JADFFM010000001">
    <property type="protein sequence ID" value="MBE9665501.1"/>
    <property type="molecule type" value="Genomic_DNA"/>
</dbReference>
<comment type="catalytic activity">
    <reaction evidence="1">
        <text>an N-acylsphing-4-enine + H2O = sphing-4-enine + a fatty acid</text>
        <dbReference type="Rhea" id="RHEA:20856"/>
        <dbReference type="ChEBI" id="CHEBI:15377"/>
        <dbReference type="ChEBI" id="CHEBI:28868"/>
        <dbReference type="ChEBI" id="CHEBI:52639"/>
        <dbReference type="ChEBI" id="CHEBI:57756"/>
        <dbReference type="EC" id="3.5.1.23"/>
    </reaction>
</comment>
<accession>A0ABR9XE48</accession>
<evidence type="ECO:0000259" key="2">
    <source>
        <dbReference type="Pfam" id="PF04734"/>
    </source>
</evidence>